<proteinExistence type="predicted"/>
<dbReference type="InterPro" id="IPR042229">
    <property type="entry name" value="Listeria/Bacterioides_rpt_sf"/>
</dbReference>
<dbReference type="AlphaFoldDB" id="K1SBK5"/>
<protein>
    <submittedName>
        <fullName evidence="2">Cell wall/surface repeat protein</fullName>
    </submittedName>
</protein>
<name>K1SBK5_9ZZZZ</name>
<dbReference type="InterPro" id="IPR013378">
    <property type="entry name" value="InlB-like_B-rpt"/>
</dbReference>
<feature type="non-terminal residue" evidence="2">
    <location>
        <position position="1"/>
    </location>
</feature>
<dbReference type="GO" id="GO:0030313">
    <property type="term" value="C:cell envelope"/>
    <property type="evidence" value="ECO:0007669"/>
    <property type="project" value="UniProtKB-SubCell"/>
</dbReference>
<accession>K1SBK5</accession>
<dbReference type="EMBL" id="AJWZ01008898">
    <property type="protein sequence ID" value="EKC52834.1"/>
    <property type="molecule type" value="Genomic_DNA"/>
</dbReference>
<evidence type="ECO:0000256" key="1">
    <source>
        <dbReference type="ARBA" id="ARBA00004196"/>
    </source>
</evidence>
<dbReference type="Pfam" id="PF09479">
    <property type="entry name" value="Flg_new"/>
    <property type="match status" value="1"/>
</dbReference>
<reference evidence="2" key="1">
    <citation type="journal article" date="2013" name="Environ. Microbiol.">
        <title>Microbiota from the distal guts of lean and obese adolescents exhibit partial functional redundancy besides clear differences in community structure.</title>
        <authorList>
            <person name="Ferrer M."/>
            <person name="Ruiz A."/>
            <person name="Lanza F."/>
            <person name="Haange S.B."/>
            <person name="Oberbach A."/>
            <person name="Till H."/>
            <person name="Bargiela R."/>
            <person name="Campoy C."/>
            <person name="Segura M.T."/>
            <person name="Richter M."/>
            <person name="von Bergen M."/>
            <person name="Seifert J."/>
            <person name="Suarez A."/>
        </authorList>
    </citation>
    <scope>NUCLEOTIDE SEQUENCE</scope>
</reference>
<comment type="subcellular location">
    <subcellularLocation>
        <location evidence="1">Cell envelope</location>
    </subcellularLocation>
</comment>
<evidence type="ECO:0000313" key="2">
    <source>
        <dbReference type="EMBL" id="EKC52834.1"/>
    </source>
</evidence>
<gene>
    <name evidence="2" type="ORF">OBE_12893</name>
</gene>
<organism evidence="2">
    <name type="scientific">human gut metagenome</name>
    <dbReference type="NCBI Taxonomy" id="408170"/>
    <lineage>
        <taxon>unclassified sequences</taxon>
        <taxon>metagenomes</taxon>
        <taxon>organismal metagenomes</taxon>
    </lineage>
</organism>
<comment type="caution">
    <text evidence="2">The sequence shown here is derived from an EMBL/GenBank/DDBJ whole genome shotgun (WGS) entry which is preliminary data.</text>
</comment>
<sequence length="146" mass="16215">KENGESAGTNADLMVSAADLNVGQEGSIVRYIAQFAPNAFTVQFNANGGSGEMENQTFRTPQRDEETARYLNKNAFTRKGYSFAGWAEYENGAMAYRDGALFEGVVTYQGQPIKNEATITLYALWEPLPNVTVTYTAYRSSWARLR</sequence>
<dbReference type="Gene3D" id="2.60.40.4270">
    <property type="entry name" value="Listeria-Bacteroides repeat domain"/>
    <property type="match status" value="1"/>
</dbReference>